<organism evidence="1 2">
    <name type="scientific">Pochonia chlamydosporia 170</name>
    <dbReference type="NCBI Taxonomy" id="1380566"/>
    <lineage>
        <taxon>Eukaryota</taxon>
        <taxon>Fungi</taxon>
        <taxon>Dikarya</taxon>
        <taxon>Ascomycota</taxon>
        <taxon>Pezizomycotina</taxon>
        <taxon>Sordariomycetes</taxon>
        <taxon>Hypocreomycetidae</taxon>
        <taxon>Hypocreales</taxon>
        <taxon>Clavicipitaceae</taxon>
        <taxon>Pochonia</taxon>
    </lineage>
</organism>
<dbReference type="Proteomes" id="UP000078397">
    <property type="component" value="Unassembled WGS sequence"/>
</dbReference>
<reference evidence="1 2" key="1">
    <citation type="journal article" date="2016" name="PLoS Pathog.">
        <title>Biosynthesis of antibiotic leucinostatins in bio-control fungus Purpureocillium lilacinum and their inhibition on phytophthora revealed by genome mining.</title>
        <authorList>
            <person name="Wang G."/>
            <person name="Liu Z."/>
            <person name="Lin R."/>
            <person name="Li E."/>
            <person name="Mao Z."/>
            <person name="Ling J."/>
            <person name="Yang Y."/>
            <person name="Yin W.B."/>
            <person name="Xie B."/>
        </authorList>
    </citation>
    <scope>NUCLEOTIDE SEQUENCE [LARGE SCALE GENOMIC DNA]</scope>
    <source>
        <strain evidence="1">170</strain>
    </source>
</reference>
<keyword evidence="2" id="KW-1185">Reference proteome</keyword>
<gene>
    <name evidence="1" type="ORF">VFPPC_18005</name>
</gene>
<evidence type="ECO:0000313" key="1">
    <source>
        <dbReference type="EMBL" id="OWT42750.1"/>
    </source>
</evidence>
<evidence type="ECO:0000313" key="2">
    <source>
        <dbReference type="Proteomes" id="UP000078397"/>
    </source>
</evidence>
<dbReference type="AlphaFoldDB" id="A0A219APK8"/>
<comment type="caution">
    <text evidence="1">The sequence shown here is derived from an EMBL/GenBank/DDBJ whole genome shotgun (WGS) entry which is preliminary data.</text>
</comment>
<sequence length="79" mass="8708">MALTLPVEASEFSTYVLSKVSCVNHTVRVSMVNIQHQVLLRSIGPNPNPFVVIRQLMRLGRVRFGEGGMGKRVRSGSVV</sequence>
<name>A0A219APK8_METCM</name>
<accession>A0A219APK8</accession>
<protein>
    <submittedName>
        <fullName evidence="1">Uncharacterized protein</fullName>
    </submittedName>
</protein>
<dbReference type="GeneID" id="33936885"/>
<proteinExistence type="predicted"/>
<dbReference type="KEGG" id="pchm:VFPPC_18005"/>
<dbReference type="EMBL" id="LSBJ02000006">
    <property type="protein sequence ID" value="OWT42750.1"/>
    <property type="molecule type" value="Genomic_DNA"/>
</dbReference>
<dbReference type="RefSeq" id="XP_022285229.1">
    <property type="nucleotide sequence ID" value="XM_022429669.1"/>
</dbReference>